<dbReference type="SUPFAM" id="SSF57095">
    <property type="entry name" value="Scorpion toxin-like"/>
    <property type="match status" value="1"/>
</dbReference>
<feature type="domain" description="Knottins-like" evidence="7">
    <location>
        <begin position="33"/>
        <end position="80"/>
    </location>
</feature>
<dbReference type="GO" id="GO:0005576">
    <property type="term" value="C:extracellular region"/>
    <property type="evidence" value="ECO:0007669"/>
    <property type="project" value="UniProtKB-SubCell"/>
</dbReference>
<evidence type="ECO:0000256" key="1">
    <source>
        <dbReference type="ARBA" id="ARBA00004613"/>
    </source>
</evidence>
<dbReference type="AlphaFoldDB" id="A0A5J9V167"/>
<dbReference type="PROSITE" id="PS00940">
    <property type="entry name" value="GAMMA_THIONIN"/>
    <property type="match status" value="1"/>
</dbReference>
<evidence type="ECO:0000313" key="9">
    <source>
        <dbReference type="EMBL" id="TVU29151.1"/>
    </source>
</evidence>
<comment type="subcellular location">
    <subcellularLocation>
        <location evidence="1">Secreted</location>
    </subcellularLocation>
</comment>
<dbReference type="Gene3D" id="3.30.30.10">
    <property type="entry name" value="Knottin, scorpion toxin-like"/>
    <property type="match status" value="1"/>
</dbReference>
<dbReference type="OrthoDB" id="1480833at2759"/>
<dbReference type="PANTHER" id="PTHR33147">
    <property type="entry name" value="DEFENSIN-LIKE PROTEIN 1"/>
    <property type="match status" value="1"/>
</dbReference>
<keyword evidence="5" id="KW-1015">Disulfide bond</keyword>
<dbReference type="Gramene" id="TVU02601">
    <property type="protein sequence ID" value="TVU02601"/>
    <property type="gene ID" value="EJB05_51892"/>
</dbReference>
<dbReference type="PRINTS" id="PR00288">
    <property type="entry name" value="PUROTHIONIN"/>
</dbReference>
<keyword evidence="10" id="KW-1185">Reference proteome</keyword>
<name>A0A5J9V167_9POAL</name>
<evidence type="ECO:0000259" key="7">
    <source>
        <dbReference type="SMART" id="SM00505"/>
    </source>
</evidence>
<dbReference type="FunFam" id="3.30.30.10:FF:000004">
    <property type="entry name" value="Defensin-like protein CAL1"/>
    <property type="match status" value="1"/>
</dbReference>
<sequence>MASTRSVAAPVLFLLLLLVATEMGTMKVAEARHCLSQSHRFKGMCVSSNNCANVCRTENFPDGECKANGLERKCFCKRIC</sequence>
<dbReference type="Proteomes" id="UP000324897">
    <property type="component" value="Chromosome 1"/>
</dbReference>
<gene>
    <name evidence="9" type="ORF">EJB05_20705</name>
    <name evidence="8" type="ORF">EJB05_51892</name>
</gene>
<dbReference type="Gramene" id="TVU29151">
    <property type="protein sequence ID" value="TVU29151"/>
    <property type="gene ID" value="EJB05_20705"/>
</dbReference>
<dbReference type="PANTHER" id="PTHR33147:SF8">
    <property type="entry name" value="DEFENSIN-LIKE PROTEIN CAL1"/>
    <property type="match status" value="1"/>
</dbReference>
<dbReference type="Pfam" id="PF00304">
    <property type="entry name" value="Gamma-thionin"/>
    <property type="match status" value="1"/>
</dbReference>
<proteinExistence type="inferred from homology"/>
<dbReference type="InterPro" id="IPR036574">
    <property type="entry name" value="Scorpion_toxin-like_sf"/>
</dbReference>
<evidence type="ECO:0000313" key="10">
    <source>
        <dbReference type="Proteomes" id="UP000324897"/>
    </source>
</evidence>
<dbReference type="InterPro" id="IPR003614">
    <property type="entry name" value="Knottins"/>
</dbReference>
<evidence type="ECO:0000256" key="6">
    <source>
        <dbReference type="SAM" id="SignalP"/>
    </source>
</evidence>
<comment type="caution">
    <text evidence="9">The sequence shown here is derived from an EMBL/GenBank/DDBJ whole genome shotgun (WGS) entry which is preliminary data.</text>
</comment>
<accession>A0A5J9V167</accession>
<protein>
    <recommendedName>
        <fullName evidence="7">Knottins-like domain-containing protein</fullName>
    </recommendedName>
</protein>
<dbReference type="InterPro" id="IPR008176">
    <property type="entry name" value="Defensin_plant"/>
</dbReference>
<keyword evidence="4 6" id="KW-0732">Signal</keyword>
<dbReference type="EMBL" id="RWGY01000307">
    <property type="protein sequence ID" value="TVU02601.1"/>
    <property type="molecule type" value="Genomic_DNA"/>
</dbReference>
<evidence type="ECO:0000256" key="3">
    <source>
        <dbReference type="ARBA" id="ARBA00022525"/>
    </source>
</evidence>
<organism evidence="9 10">
    <name type="scientific">Eragrostis curvula</name>
    <name type="common">weeping love grass</name>
    <dbReference type="NCBI Taxonomy" id="38414"/>
    <lineage>
        <taxon>Eukaryota</taxon>
        <taxon>Viridiplantae</taxon>
        <taxon>Streptophyta</taxon>
        <taxon>Embryophyta</taxon>
        <taxon>Tracheophyta</taxon>
        <taxon>Spermatophyta</taxon>
        <taxon>Magnoliopsida</taxon>
        <taxon>Liliopsida</taxon>
        <taxon>Poales</taxon>
        <taxon>Poaceae</taxon>
        <taxon>PACMAD clade</taxon>
        <taxon>Chloridoideae</taxon>
        <taxon>Eragrostideae</taxon>
        <taxon>Eragrostidinae</taxon>
        <taxon>Eragrostis</taxon>
    </lineage>
</organism>
<evidence type="ECO:0000313" key="8">
    <source>
        <dbReference type="EMBL" id="TVU02601.1"/>
    </source>
</evidence>
<evidence type="ECO:0000256" key="2">
    <source>
        <dbReference type="ARBA" id="ARBA00006722"/>
    </source>
</evidence>
<dbReference type="GO" id="GO:0006952">
    <property type="term" value="P:defense response"/>
    <property type="evidence" value="ECO:0007669"/>
    <property type="project" value="InterPro"/>
</dbReference>
<dbReference type="EMBL" id="RWGY01000011">
    <property type="protein sequence ID" value="TVU29151.1"/>
    <property type="molecule type" value="Genomic_DNA"/>
</dbReference>
<feature type="signal peptide" evidence="6">
    <location>
        <begin position="1"/>
        <end position="31"/>
    </location>
</feature>
<comment type="similarity">
    <text evidence="2">Belongs to the DEFL family.</text>
</comment>
<evidence type="ECO:0000256" key="5">
    <source>
        <dbReference type="ARBA" id="ARBA00023157"/>
    </source>
</evidence>
<feature type="chain" id="PRO_5044097424" description="Knottins-like domain-containing protein" evidence="6">
    <location>
        <begin position="32"/>
        <end position="80"/>
    </location>
</feature>
<dbReference type="SMART" id="SM00505">
    <property type="entry name" value="Knot1"/>
    <property type="match status" value="1"/>
</dbReference>
<reference evidence="9 10" key="1">
    <citation type="journal article" date="2019" name="Sci. Rep.">
        <title>A high-quality genome of Eragrostis curvula grass provides insights into Poaceae evolution and supports new strategies to enhance forage quality.</title>
        <authorList>
            <person name="Carballo J."/>
            <person name="Santos B.A.C.M."/>
            <person name="Zappacosta D."/>
            <person name="Garbus I."/>
            <person name="Selva J.P."/>
            <person name="Gallo C.A."/>
            <person name="Diaz A."/>
            <person name="Albertini E."/>
            <person name="Caccamo M."/>
            <person name="Echenique V."/>
        </authorList>
    </citation>
    <scope>NUCLEOTIDE SEQUENCE [LARGE SCALE GENOMIC DNA]</scope>
    <source>
        <strain evidence="10">cv. Victoria</strain>
        <tissue evidence="9">Leaf</tissue>
    </source>
</reference>
<keyword evidence="3" id="KW-0964">Secreted</keyword>
<evidence type="ECO:0000256" key="4">
    <source>
        <dbReference type="ARBA" id="ARBA00022729"/>
    </source>
</evidence>